<evidence type="ECO:0000313" key="7">
    <source>
        <dbReference type="Proteomes" id="UP001197114"/>
    </source>
</evidence>
<feature type="signal peptide" evidence="4">
    <location>
        <begin position="1"/>
        <end position="30"/>
    </location>
</feature>
<organism evidence="6 7">
    <name type="scientific">Streptomyces anatolicus</name>
    <dbReference type="NCBI Taxonomy" id="2675858"/>
    <lineage>
        <taxon>Bacteria</taxon>
        <taxon>Bacillati</taxon>
        <taxon>Actinomycetota</taxon>
        <taxon>Actinomycetes</taxon>
        <taxon>Kitasatosporales</taxon>
        <taxon>Streptomycetaceae</taxon>
        <taxon>Streptomyces</taxon>
    </lineage>
</organism>
<dbReference type="InterPro" id="IPR051455">
    <property type="entry name" value="Bact_solute-bind_prot3"/>
</dbReference>
<dbReference type="PANTHER" id="PTHR30085:SF6">
    <property type="entry name" value="ABC TRANSPORTER GLUTAMINE-BINDING PROTEIN GLNH"/>
    <property type="match status" value="1"/>
</dbReference>
<feature type="domain" description="Solute-binding protein family 3/N-terminal" evidence="5">
    <location>
        <begin position="46"/>
        <end position="258"/>
    </location>
</feature>
<evidence type="ECO:0000256" key="1">
    <source>
        <dbReference type="ARBA" id="ARBA00010333"/>
    </source>
</evidence>
<comment type="caution">
    <text evidence="6">The sequence shown here is derived from an EMBL/GenBank/DDBJ whole genome shotgun (WGS) entry which is preliminary data.</text>
</comment>
<dbReference type="SMART" id="SM00062">
    <property type="entry name" value="PBPb"/>
    <property type="match status" value="1"/>
</dbReference>
<dbReference type="RefSeq" id="WP_219690499.1">
    <property type="nucleotide sequence ID" value="NZ_WMBF01000257.1"/>
</dbReference>
<keyword evidence="3 4" id="KW-0732">Signal</keyword>
<evidence type="ECO:0000256" key="3">
    <source>
        <dbReference type="ARBA" id="ARBA00022729"/>
    </source>
</evidence>
<protein>
    <submittedName>
        <fullName evidence="6">Transporter substrate-binding domain-containing protein</fullName>
    </submittedName>
</protein>
<accession>A0ABS6YU20</accession>
<gene>
    <name evidence="6" type="ORF">GKQ77_21100</name>
</gene>
<evidence type="ECO:0000256" key="4">
    <source>
        <dbReference type="SAM" id="SignalP"/>
    </source>
</evidence>
<comment type="similarity">
    <text evidence="1">Belongs to the bacterial solute-binding protein 3 family.</text>
</comment>
<feature type="chain" id="PRO_5047016506" evidence="4">
    <location>
        <begin position="31"/>
        <end position="295"/>
    </location>
</feature>
<dbReference type="SUPFAM" id="SSF53850">
    <property type="entry name" value="Periplasmic binding protein-like II"/>
    <property type="match status" value="1"/>
</dbReference>
<keyword evidence="7" id="KW-1185">Reference proteome</keyword>
<dbReference type="InterPro" id="IPR001638">
    <property type="entry name" value="Solute-binding_3/MltF_N"/>
</dbReference>
<reference evidence="6 7" key="1">
    <citation type="submission" date="2019-11" db="EMBL/GenBank/DDBJ databases">
        <authorList>
            <person name="Ay H."/>
        </authorList>
    </citation>
    <scope>NUCLEOTIDE SEQUENCE [LARGE SCALE GENOMIC DNA]</scope>
    <source>
        <strain evidence="6 7">BG9H</strain>
    </source>
</reference>
<evidence type="ECO:0000256" key="2">
    <source>
        <dbReference type="ARBA" id="ARBA00022448"/>
    </source>
</evidence>
<dbReference type="Gene3D" id="3.40.190.10">
    <property type="entry name" value="Periplasmic binding protein-like II"/>
    <property type="match status" value="2"/>
</dbReference>
<dbReference type="PANTHER" id="PTHR30085">
    <property type="entry name" value="AMINO ACID ABC TRANSPORTER PERMEASE"/>
    <property type="match status" value="1"/>
</dbReference>
<dbReference type="Proteomes" id="UP001197114">
    <property type="component" value="Unassembled WGS sequence"/>
</dbReference>
<name>A0ABS6YU20_9ACTN</name>
<proteinExistence type="inferred from homology"/>
<dbReference type="EMBL" id="WMBF01000257">
    <property type="protein sequence ID" value="MBW5424032.1"/>
    <property type="molecule type" value="Genomic_DNA"/>
</dbReference>
<keyword evidence="2" id="KW-0813">Transport</keyword>
<evidence type="ECO:0000259" key="5">
    <source>
        <dbReference type="SMART" id="SM00062"/>
    </source>
</evidence>
<dbReference type="Pfam" id="PF00497">
    <property type="entry name" value="SBP_bac_3"/>
    <property type="match status" value="1"/>
</dbReference>
<sequence length="295" mass="32015">MSPSTLPSWRVGAVAATAMAGLVTAGLVTASCSSDEKPHGFMGADKLTVAMHNDLPGVSFLDGYTWSGYDYLFAQEIKNEFGVKVAPVDVATKDRVTSLTSDYVNLVVAAFSITPDRMRKIDFAGPYLTTYQGFLVGKKGADIRSMNDLRNKRVCAWSGTTNIGPLQGLGFEVVEMPSASACLKALVDGGVDAFSTDQLILYGFAHQYAKDKLKVIPDLTVGAPQYYGVGMPKGHRADCLRLREFIKKYVESNDWIEDIQVSLPEIPKTDPGWANRLKPSANSIEARSCRDKASP</sequence>
<evidence type="ECO:0000313" key="6">
    <source>
        <dbReference type="EMBL" id="MBW5424032.1"/>
    </source>
</evidence>